<dbReference type="Proteomes" id="UP000030960">
    <property type="component" value="Unassembled WGS sequence"/>
</dbReference>
<name>A0A0B3RQN2_9RHOB</name>
<dbReference type="Gene3D" id="1.10.260.40">
    <property type="entry name" value="lambda repressor-like DNA-binding domains"/>
    <property type="match status" value="1"/>
</dbReference>
<proteinExistence type="predicted"/>
<evidence type="ECO:0000313" key="3">
    <source>
        <dbReference type="Proteomes" id="UP000030960"/>
    </source>
</evidence>
<evidence type="ECO:0000259" key="1">
    <source>
        <dbReference type="PROSITE" id="PS50943"/>
    </source>
</evidence>
<dbReference type="CDD" id="cd00093">
    <property type="entry name" value="HTH_XRE"/>
    <property type="match status" value="1"/>
</dbReference>
<comment type="caution">
    <text evidence="2">The sequence shown here is derived from an EMBL/GenBank/DDBJ whole genome shotgun (WGS) entry which is preliminary data.</text>
</comment>
<feature type="domain" description="HTH cro/C1-type" evidence="1">
    <location>
        <begin position="13"/>
        <end position="68"/>
    </location>
</feature>
<dbReference type="EMBL" id="JSUQ01000030">
    <property type="protein sequence ID" value="KHQ50182.1"/>
    <property type="molecule type" value="Genomic_DNA"/>
</dbReference>
<reference evidence="2 3" key="1">
    <citation type="submission" date="2014-10" db="EMBL/GenBank/DDBJ databases">
        <title>Genome sequence of Ponticoccus sp. strain UMTAT08 isolated from clonal culture of toxic dinoflagellate Alexandrium tamiyavanichii.</title>
        <authorList>
            <person name="Gan H.Y."/>
            <person name="Muhd D.-D."/>
            <person name="Mohd Noor M.E."/>
            <person name="Yeong Y.S."/>
            <person name="Usup G."/>
        </authorList>
    </citation>
    <scope>NUCLEOTIDE SEQUENCE [LARGE SCALE GENOMIC DNA]</scope>
    <source>
        <strain evidence="2 3">UMTAT08</strain>
    </source>
</reference>
<dbReference type="GO" id="GO:0003677">
    <property type="term" value="F:DNA binding"/>
    <property type="evidence" value="ECO:0007669"/>
    <property type="project" value="InterPro"/>
</dbReference>
<dbReference type="InterPro" id="IPR010982">
    <property type="entry name" value="Lambda_DNA-bd_dom_sf"/>
</dbReference>
<organism evidence="2 3">
    <name type="scientific">Mameliella alba</name>
    <dbReference type="NCBI Taxonomy" id="561184"/>
    <lineage>
        <taxon>Bacteria</taxon>
        <taxon>Pseudomonadati</taxon>
        <taxon>Pseudomonadota</taxon>
        <taxon>Alphaproteobacteria</taxon>
        <taxon>Rhodobacterales</taxon>
        <taxon>Roseobacteraceae</taxon>
        <taxon>Mameliella</taxon>
    </lineage>
</organism>
<gene>
    <name evidence="2" type="ORF">OA50_05302</name>
</gene>
<dbReference type="AlphaFoldDB" id="A0A0B3RQN2"/>
<dbReference type="OrthoDB" id="7859023at2"/>
<protein>
    <recommendedName>
        <fullName evidence="1">HTH cro/C1-type domain-containing protein</fullName>
    </recommendedName>
</protein>
<dbReference type="PROSITE" id="PS50943">
    <property type="entry name" value="HTH_CROC1"/>
    <property type="match status" value="1"/>
</dbReference>
<dbReference type="RefSeq" id="WP_052244873.1">
    <property type="nucleotide sequence ID" value="NZ_JSUQ01000030.1"/>
</dbReference>
<accession>A0A0B3RQN2</accession>
<dbReference type="InterPro" id="IPR001387">
    <property type="entry name" value="Cro/C1-type_HTH"/>
</dbReference>
<sequence length="138" mass="15371">MTKTPYSPTANFLRDAIDATDKTQRELARDAGLPHPNVLSMMKTGECKVPISRIPKLSAALGVDSNRFLELAMQEYHPEIWTTLQEDYRPLLDENERKLIDIYQTARFAGPIPMTAALLDALHGLFLVAVVGEASSEE</sequence>
<dbReference type="SUPFAM" id="SSF47413">
    <property type="entry name" value="lambda repressor-like DNA-binding domains"/>
    <property type="match status" value="1"/>
</dbReference>
<evidence type="ECO:0000313" key="2">
    <source>
        <dbReference type="EMBL" id="KHQ50182.1"/>
    </source>
</evidence>
<keyword evidence="3" id="KW-1185">Reference proteome</keyword>